<comment type="caution">
    <text evidence="2">The sequence shown here is derived from an EMBL/GenBank/DDBJ whole genome shotgun (WGS) entry which is preliminary data.</text>
</comment>
<keyword evidence="1" id="KW-1133">Transmembrane helix</keyword>
<evidence type="ECO:0000313" key="3">
    <source>
        <dbReference type="Proteomes" id="UP000077752"/>
    </source>
</evidence>
<reference evidence="2 3" key="1">
    <citation type="submission" date="2016-03" db="EMBL/GenBank/DDBJ databases">
        <title>Draft Genome Assembly of Pseudomonas putida strain CBF10-2.</title>
        <authorList>
            <person name="Iyer R.S."/>
            <person name="Damania A."/>
        </authorList>
    </citation>
    <scope>NUCLEOTIDE SEQUENCE [LARGE SCALE GENOMIC DNA]</scope>
    <source>
        <strain evidence="2 3">CBF10-2</strain>
    </source>
</reference>
<dbReference type="EMBL" id="LUCV01000012">
    <property type="protein sequence ID" value="OAI93250.1"/>
    <property type="molecule type" value="Genomic_DNA"/>
</dbReference>
<gene>
    <name evidence="2" type="ORF">AYO28_14250</name>
</gene>
<feature type="transmembrane region" description="Helical" evidence="1">
    <location>
        <begin position="43"/>
        <end position="62"/>
    </location>
</feature>
<feature type="transmembrane region" description="Helical" evidence="1">
    <location>
        <begin position="69"/>
        <end position="87"/>
    </location>
</feature>
<dbReference type="AlphaFoldDB" id="A0A177SSD4"/>
<keyword evidence="1" id="KW-0812">Transmembrane</keyword>
<evidence type="ECO:0000313" key="2">
    <source>
        <dbReference type="EMBL" id="OAI93250.1"/>
    </source>
</evidence>
<feature type="transmembrane region" description="Helical" evidence="1">
    <location>
        <begin position="107"/>
        <end position="125"/>
    </location>
</feature>
<sequence>MARLYVTLSLLLYLLALCLDAVHLSGGNTVTAQQALFQGPWGVVFGLFGWFANPLFGLALLLRRRLRWLALFLGAWALYLAVMSHAIERLPDNINYSFHDVMGFAPGYYLWALAIAAFCIGQAWWCSRGRNVEVPRWSLPEGALALLLLAVMVIGLRDENLRFDFDKLFDIPPSVWEMPPPARDESI</sequence>
<feature type="transmembrane region" description="Helical" evidence="1">
    <location>
        <begin position="137"/>
        <end position="156"/>
    </location>
</feature>
<proteinExistence type="predicted"/>
<name>A0A177SSD4_PSEPU</name>
<keyword evidence="1" id="KW-0472">Membrane</keyword>
<dbReference type="Proteomes" id="UP000077752">
    <property type="component" value="Unassembled WGS sequence"/>
</dbReference>
<dbReference type="RefSeq" id="WP_064302381.1">
    <property type="nucleotide sequence ID" value="NZ_LUCV01000012.1"/>
</dbReference>
<evidence type="ECO:0000256" key="1">
    <source>
        <dbReference type="SAM" id="Phobius"/>
    </source>
</evidence>
<protein>
    <submittedName>
        <fullName evidence="2">Uncharacterized protein</fullName>
    </submittedName>
</protein>
<organism evidence="2 3">
    <name type="scientific">Pseudomonas putida</name>
    <name type="common">Arthrobacter siderocapsulatus</name>
    <dbReference type="NCBI Taxonomy" id="303"/>
    <lineage>
        <taxon>Bacteria</taxon>
        <taxon>Pseudomonadati</taxon>
        <taxon>Pseudomonadota</taxon>
        <taxon>Gammaproteobacteria</taxon>
        <taxon>Pseudomonadales</taxon>
        <taxon>Pseudomonadaceae</taxon>
        <taxon>Pseudomonas</taxon>
    </lineage>
</organism>
<accession>A0A177SSD4</accession>